<name>A0A6A0GSA2_HYAAZ</name>
<dbReference type="AlphaFoldDB" id="A0A6A0GSA2"/>
<keyword evidence="2" id="KW-0325">Glycoprotein</keyword>
<protein>
    <recommendedName>
        <fullName evidence="3">Carboxylesterase type B domain-containing protein</fullName>
    </recommendedName>
</protein>
<dbReference type="InterPro" id="IPR002018">
    <property type="entry name" value="CarbesteraseB"/>
</dbReference>
<reference evidence="4" key="1">
    <citation type="submission" date="2014-08" db="EMBL/GenBank/DDBJ databases">
        <authorList>
            <person name="Murali S."/>
            <person name="Richards S."/>
            <person name="Bandaranaike D."/>
            <person name="Bellair M."/>
            <person name="Blankenburg K."/>
            <person name="Chao H."/>
            <person name="Dinh H."/>
            <person name="Doddapaneni H."/>
            <person name="Dugan-Rocha S."/>
            <person name="Elkadiri S."/>
            <person name="Gnanaolivu R."/>
            <person name="Hughes D."/>
            <person name="Lee S."/>
            <person name="Li M."/>
            <person name="Ming W."/>
            <person name="Munidasa M."/>
            <person name="Muniz J."/>
            <person name="Nguyen L."/>
            <person name="Osuji N."/>
            <person name="Pu L.-L."/>
            <person name="Puazo M."/>
            <person name="Skinner E."/>
            <person name="Qu C."/>
            <person name="Quiroz J."/>
            <person name="Raj R."/>
            <person name="Weissenberger G."/>
            <person name="Xin Y."/>
            <person name="Zou X."/>
            <person name="Han Y."/>
            <person name="Worley K."/>
            <person name="Muzny D."/>
            <person name="Gibbs R."/>
        </authorList>
    </citation>
    <scope>NUCLEOTIDE SEQUENCE</scope>
    <source>
        <strain evidence="4">HAZT.00-mixed</strain>
        <tissue evidence="4">Whole organism</tissue>
    </source>
</reference>
<organism evidence="4">
    <name type="scientific">Hyalella azteca</name>
    <name type="common">Amphipod</name>
    <dbReference type="NCBI Taxonomy" id="294128"/>
    <lineage>
        <taxon>Eukaryota</taxon>
        <taxon>Metazoa</taxon>
        <taxon>Ecdysozoa</taxon>
        <taxon>Arthropoda</taxon>
        <taxon>Crustacea</taxon>
        <taxon>Multicrustacea</taxon>
        <taxon>Malacostraca</taxon>
        <taxon>Eumalacostraca</taxon>
        <taxon>Peracarida</taxon>
        <taxon>Amphipoda</taxon>
        <taxon>Senticaudata</taxon>
        <taxon>Talitrida</taxon>
        <taxon>Talitroidea</taxon>
        <taxon>Hyalellidae</taxon>
        <taxon>Hyalella</taxon>
    </lineage>
</organism>
<reference evidence="4" key="3">
    <citation type="submission" date="2019-06" db="EMBL/GenBank/DDBJ databases">
        <authorList>
            <person name="Poynton C."/>
            <person name="Hasenbein S."/>
            <person name="Benoit J.B."/>
            <person name="Sepulveda M.S."/>
            <person name="Poelchau M.F."/>
            <person name="Murali S.C."/>
            <person name="Chen S."/>
            <person name="Glastad K.M."/>
            <person name="Werren J.H."/>
            <person name="Vineis J.H."/>
            <person name="Bowen J.L."/>
            <person name="Friedrich M."/>
            <person name="Jones J."/>
            <person name="Robertson H.M."/>
            <person name="Feyereisen R."/>
            <person name="Mechler-Hickson A."/>
            <person name="Mathers N."/>
            <person name="Lee C.E."/>
            <person name="Colbourne J.K."/>
            <person name="Biales A."/>
            <person name="Johnston J.S."/>
            <person name="Wellborn G.A."/>
            <person name="Rosendale A.J."/>
            <person name="Cridge A.G."/>
            <person name="Munoz-Torres M.C."/>
            <person name="Bain P.A."/>
            <person name="Manny A.R."/>
            <person name="Major K.M."/>
            <person name="Lambert F.N."/>
            <person name="Vulpe C.D."/>
            <person name="Tuck P."/>
            <person name="Blalock B.J."/>
            <person name="Lin Y.-Y."/>
            <person name="Smith M.E."/>
            <person name="Ochoa-Acuna H."/>
            <person name="Chen M.-J.M."/>
            <person name="Childers C.P."/>
            <person name="Qu J."/>
            <person name="Dugan S."/>
            <person name="Lee S.L."/>
            <person name="Chao H."/>
            <person name="Dinh H."/>
            <person name="Han Y."/>
            <person name="Doddapaneni H."/>
            <person name="Worley K.C."/>
            <person name="Muzny D.M."/>
            <person name="Gibbs R.A."/>
            <person name="Richards S."/>
        </authorList>
    </citation>
    <scope>NUCLEOTIDE SEQUENCE</scope>
    <source>
        <strain evidence="4">HAZT.00-mixed</strain>
        <tissue evidence="4">Whole organism</tissue>
    </source>
</reference>
<evidence type="ECO:0000256" key="2">
    <source>
        <dbReference type="ARBA" id="ARBA00023180"/>
    </source>
</evidence>
<dbReference type="SUPFAM" id="SSF53474">
    <property type="entry name" value="alpha/beta-Hydrolases"/>
    <property type="match status" value="1"/>
</dbReference>
<dbReference type="PANTHER" id="PTHR43903">
    <property type="entry name" value="NEUROLIGIN"/>
    <property type="match status" value="1"/>
</dbReference>
<accession>A0A6A0GSA2</accession>
<reference evidence="4" key="2">
    <citation type="journal article" date="2018" name="Environ. Sci. Technol.">
        <title>The Toxicogenome of Hyalella azteca: A Model for Sediment Ecotoxicology and Evolutionary Toxicology.</title>
        <authorList>
            <person name="Poynton H.C."/>
            <person name="Hasenbein S."/>
            <person name="Benoit J.B."/>
            <person name="Sepulveda M.S."/>
            <person name="Poelchau M.F."/>
            <person name="Hughes D.S.T."/>
            <person name="Murali S.C."/>
            <person name="Chen S."/>
            <person name="Glastad K.M."/>
            <person name="Goodisman M.A.D."/>
            <person name="Werren J.H."/>
            <person name="Vineis J.H."/>
            <person name="Bowen J.L."/>
            <person name="Friedrich M."/>
            <person name="Jones J."/>
            <person name="Robertson H.M."/>
            <person name="Feyereisen R."/>
            <person name="Mechler-Hickson A."/>
            <person name="Mathers N."/>
            <person name="Lee C.E."/>
            <person name="Colbourne J.K."/>
            <person name="Biales A."/>
            <person name="Johnston J.S."/>
            <person name="Wellborn G.A."/>
            <person name="Rosendale A.J."/>
            <person name="Cridge A.G."/>
            <person name="Munoz-Torres M.C."/>
            <person name="Bain P.A."/>
            <person name="Manny A.R."/>
            <person name="Major K.M."/>
            <person name="Lambert F.N."/>
            <person name="Vulpe C.D."/>
            <person name="Tuck P."/>
            <person name="Blalock B.J."/>
            <person name="Lin Y.Y."/>
            <person name="Smith M.E."/>
            <person name="Ochoa-Acuna H."/>
            <person name="Chen M.M."/>
            <person name="Childers C.P."/>
            <person name="Qu J."/>
            <person name="Dugan S."/>
            <person name="Lee S.L."/>
            <person name="Chao H."/>
            <person name="Dinh H."/>
            <person name="Han Y."/>
            <person name="Doddapaneni H."/>
            <person name="Worley K.C."/>
            <person name="Muzny D.M."/>
            <person name="Gibbs R.A."/>
            <person name="Richards S."/>
        </authorList>
    </citation>
    <scope>NUCLEOTIDE SEQUENCE</scope>
    <source>
        <strain evidence="4">HAZT.00-mixed</strain>
        <tissue evidence="4">Whole organism</tissue>
    </source>
</reference>
<proteinExistence type="inferred from homology"/>
<dbReference type="EMBL" id="JQDR03015661">
    <property type="protein sequence ID" value="KAA0186296.1"/>
    <property type="molecule type" value="Genomic_DNA"/>
</dbReference>
<gene>
    <name evidence="4" type="ORF">HAZT_HAZT000747</name>
</gene>
<comment type="similarity">
    <text evidence="1">Belongs to the type-B carboxylesterase/lipase family.</text>
</comment>
<dbReference type="Proteomes" id="UP000711488">
    <property type="component" value="Unassembled WGS sequence"/>
</dbReference>
<evidence type="ECO:0000259" key="3">
    <source>
        <dbReference type="Pfam" id="PF00135"/>
    </source>
</evidence>
<evidence type="ECO:0000256" key="1">
    <source>
        <dbReference type="ARBA" id="ARBA00005964"/>
    </source>
</evidence>
<evidence type="ECO:0000313" key="4">
    <source>
        <dbReference type="EMBL" id="KAA0186296.1"/>
    </source>
</evidence>
<dbReference type="InterPro" id="IPR029058">
    <property type="entry name" value="AB_hydrolase_fold"/>
</dbReference>
<sequence>MRTWRLKRPFMTANHTQAPTYEKEEDEMESKGNHMLMSNPLERKGQRSPGKNTAHLLILRTSKKLLSVLVIVPGMSYSGGSAQRYDASALAALGHLVVVTFNYRLGTLESVE</sequence>
<dbReference type="InterPro" id="IPR051093">
    <property type="entry name" value="Neuroligin/BSAL"/>
</dbReference>
<dbReference type="Gene3D" id="3.40.50.1820">
    <property type="entry name" value="alpha/beta hydrolase"/>
    <property type="match status" value="1"/>
</dbReference>
<feature type="domain" description="Carboxylesterase type B" evidence="3">
    <location>
        <begin position="61"/>
        <end position="108"/>
    </location>
</feature>
<dbReference type="Pfam" id="PF00135">
    <property type="entry name" value="COesterase"/>
    <property type="match status" value="1"/>
</dbReference>
<comment type="caution">
    <text evidence="4">The sequence shown here is derived from an EMBL/GenBank/DDBJ whole genome shotgun (WGS) entry which is preliminary data.</text>
</comment>